<dbReference type="PRINTS" id="PR00119">
    <property type="entry name" value="CATATPASE"/>
</dbReference>
<dbReference type="GO" id="GO:0060003">
    <property type="term" value="P:copper ion export"/>
    <property type="evidence" value="ECO:0007669"/>
    <property type="project" value="UniProtKB-ARBA"/>
</dbReference>
<sequence>MPAGTIYTCPMHPEIRQVGPGNCPKCGMALEPELPSEHVDDSELRSVRRKFWISLALSIPVVLVAMAPHMLNLAISHSTASNLRWLELLLSAPVVLWAAGDYYKRGWMGVMHRAPNMYTLIGLGVCIAFGYSLVATFLPHVFPAELRDGHGMVGVYYEVASSIVTLVLLGEWLELRARGRTSAAIRQLLGLAPKTARRIEADGTEHDVPLGHVHAGDKLRVRPGEKIPVDGVVVEGNSSVDESMLTGEPMPVEKSAGDAVTGATINQTGGLIVEAQRVGAESLLSQIVTMVAQAQRSRAPLQRLADQVAAWFVPAVIVIAIATFIVWWFVGPDPKLAYALVNAVAVLIIACPCALGLATPISIMVASGRGAQQGVLFRDAQAIENLRNIDTLVLDKTGTITIGRPTLDRVIALNGYSESQVLSWAAGLDRASEHPLARAIVTGAEQRKVQLATVTGFQSVTGQGVRGQADGHELALGNKALMSNVGASIDTLAEQIADLRSEGKTVVFLSVDGRLAGAIAVGDAIKETTPSALQALKQDGLRLVMLTGDNETTARAVAKHLAIDEVIAEVQPQDKANVIAKLQSQGRRVAMAGDGINDAPALAKADVGIAMGTGTDIAMESAQVTLVKGDLTGIVRARHLSRATVKNIRQNLFFAFGYNALGIPIAAGVLYPFTGWLLSPMLAALAMSLSSVSVISNALRLR</sequence>
<dbReference type="InterPro" id="IPR008250">
    <property type="entry name" value="ATPase_P-typ_transduc_dom_A_sf"/>
</dbReference>
<dbReference type="CDD" id="cd02094">
    <property type="entry name" value="P-type_ATPase_Cu-like"/>
    <property type="match status" value="1"/>
</dbReference>
<dbReference type="InterPro" id="IPR059000">
    <property type="entry name" value="ATPase_P-type_domA"/>
</dbReference>
<evidence type="ECO:0000259" key="13">
    <source>
        <dbReference type="Pfam" id="PF19335"/>
    </source>
</evidence>
<evidence type="ECO:0000256" key="8">
    <source>
        <dbReference type="ARBA" id="ARBA00022967"/>
    </source>
</evidence>
<evidence type="ECO:0000256" key="1">
    <source>
        <dbReference type="ARBA" id="ARBA00004651"/>
    </source>
</evidence>
<feature type="transmembrane region" description="Helical" evidence="11">
    <location>
        <begin position="83"/>
        <end position="100"/>
    </location>
</feature>
<organism evidence="14 15">
    <name type="scientific">Steroidobacter agaridevorans</name>
    <dbReference type="NCBI Taxonomy" id="2695856"/>
    <lineage>
        <taxon>Bacteria</taxon>
        <taxon>Pseudomonadati</taxon>
        <taxon>Pseudomonadota</taxon>
        <taxon>Gammaproteobacteria</taxon>
        <taxon>Steroidobacterales</taxon>
        <taxon>Steroidobacteraceae</taxon>
        <taxon>Steroidobacter</taxon>
    </lineage>
</organism>
<feature type="transmembrane region" description="Helical" evidence="11">
    <location>
        <begin position="51"/>
        <end position="71"/>
    </location>
</feature>
<evidence type="ECO:0000256" key="7">
    <source>
        <dbReference type="ARBA" id="ARBA00022840"/>
    </source>
</evidence>
<dbReference type="Gene3D" id="2.70.150.10">
    <property type="entry name" value="Calcium-transporting ATPase, cytoplasmic transduction domain A"/>
    <property type="match status" value="1"/>
</dbReference>
<keyword evidence="9 11" id="KW-1133">Transmembrane helix</keyword>
<dbReference type="AlphaFoldDB" id="A0A829YEC7"/>
<proteinExistence type="inferred from homology"/>
<dbReference type="NCBIfam" id="TIGR01511">
    <property type="entry name" value="ATPase-IB1_Cu"/>
    <property type="match status" value="1"/>
</dbReference>
<dbReference type="InterPro" id="IPR036412">
    <property type="entry name" value="HAD-like_sf"/>
</dbReference>
<dbReference type="RefSeq" id="WP_280178313.1">
    <property type="nucleotide sequence ID" value="NZ_BLJN01000003.1"/>
</dbReference>
<dbReference type="PANTHER" id="PTHR43520">
    <property type="entry name" value="ATP7, ISOFORM B"/>
    <property type="match status" value="1"/>
</dbReference>
<name>A0A829YEC7_9GAMM</name>
<dbReference type="InterPro" id="IPR023214">
    <property type="entry name" value="HAD_sf"/>
</dbReference>
<evidence type="ECO:0000256" key="10">
    <source>
        <dbReference type="ARBA" id="ARBA00023136"/>
    </source>
</evidence>
<dbReference type="InterPro" id="IPR023298">
    <property type="entry name" value="ATPase_P-typ_TM_dom_sf"/>
</dbReference>
<feature type="domain" description="P-type ATPase A" evidence="12">
    <location>
        <begin position="191"/>
        <end position="291"/>
    </location>
</feature>
<feature type="transmembrane region" description="Helical" evidence="11">
    <location>
        <begin position="677"/>
        <end position="699"/>
    </location>
</feature>
<comment type="subcellular location">
    <subcellularLocation>
        <location evidence="1">Cell membrane</location>
        <topology evidence="1">Multi-pass membrane protein</topology>
    </subcellularLocation>
</comment>
<dbReference type="Proteomes" id="UP000445000">
    <property type="component" value="Unassembled WGS sequence"/>
</dbReference>
<dbReference type="SFLD" id="SFLDG00002">
    <property type="entry name" value="C1.7:_P-type_atpase_like"/>
    <property type="match status" value="1"/>
</dbReference>
<dbReference type="InterPro" id="IPR001757">
    <property type="entry name" value="P_typ_ATPase"/>
</dbReference>
<dbReference type="Pfam" id="PF00702">
    <property type="entry name" value="Hydrolase"/>
    <property type="match status" value="1"/>
</dbReference>
<evidence type="ECO:0000256" key="3">
    <source>
        <dbReference type="ARBA" id="ARBA00022475"/>
    </source>
</evidence>
<keyword evidence="4 11" id="KW-0812">Transmembrane</keyword>
<dbReference type="GO" id="GO:0005507">
    <property type="term" value="F:copper ion binding"/>
    <property type="evidence" value="ECO:0007669"/>
    <property type="project" value="TreeGrafter"/>
</dbReference>
<dbReference type="Gene3D" id="3.40.50.1000">
    <property type="entry name" value="HAD superfamily/HAD-like"/>
    <property type="match status" value="1"/>
</dbReference>
<keyword evidence="15" id="KW-1185">Reference proteome</keyword>
<dbReference type="PRINTS" id="PR00943">
    <property type="entry name" value="CUATPASE"/>
</dbReference>
<evidence type="ECO:0000256" key="9">
    <source>
        <dbReference type="ARBA" id="ARBA00022989"/>
    </source>
</evidence>
<dbReference type="SUPFAM" id="SSF56784">
    <property type="entry name" value="HAD-like"/>
    <property type="match status" value="1"/>
</dbReference>
<evidence type="ECO:0000259" key="12">
    <source>
        <dbReference type="Pfam" id="PF00122"/>
    </source>
</evidence>
<keyword evidence="6 11" id="KW-0547">Nucleotide-binding</keyword>
<evidence type="ECO:0000313" key="14">
    <source>
        <dbReference type="EMBL" id="GFE81228.1"/>
    </source>
</evidence>
<dbReference type="InterPro" id="IPR027256">
    <property type="entry name" value="P-typ_ATPase_IB"/>
</dbReference>
<protein>
    <submittedName>
        <fullName evidence="14">Copper-translocating P-type ATPase</fullName>
    </submittedName>
</protein>
<feature type="domain" description="Heavy metal binding" evidence="13">
    <location>
        <begin position="7"/>
        <end position="32"/>
    </location>
</feature>
<dbReference type="GO" id="GO:0005524">
    <property type="term" value="F:ATP binding"/>
    <property type="evidence" value="ECO:0007669"/>
    <property type="project" value="UniProtKB-UniRule"/>
</dbReference>
<dbReference type="Pfam" id="PF19335">
    <property type="entry name" value="HMBD"/>
    <property type="match status" value="1"/>
</dbReference>
<dbReference type="PANTHER" id="PTHR43520:SF8">
    <property type="entry name" value="P-TYPE CU(+) TRANSPORTER"/>
    <property type="match status" value="1"/>
</dbReference>
<accession>A0A829YEC7</accession>
<dbReference type="InterPro" id="IPR018303">
    <property type="entry name" value="ATPase_P-typ_P_site"/>
</dbReference>
<feature type="transmembrane region" description="Helical" evidence="11">
    <location>
        <begin position="308"/>
        <end position="330"/>
    </location>
</feature>
<comment type="caution">
    <text evidence="14">The sequence shown here is derived from an EMBL/GenBank/DDBJ whole genome shotgun (WGS) entry which is preliminary data.</text>
</comment>
<dbReference type="SUPFAM" id="SSF81653">
    <property type="entry name" value="Calcium ATPase, transduction domain A"/>
    <property type="match status" value="1"/>
</dbReference>
<dbReference type="EMBL" id="BLJN01000003">
    <property type="protein sequence ID" value="GFE81228.1"/>
    <property type="molecule type" value="Genomic_DNA"/>
</dbReference>
<dbReference type="FunFam" id="2.70.150.10:FF:000020">
    <property type="entry name" value="Copper-exporting P-type ATPase A"/>
    <property type="match status" value="1"/>
</dbReference>
<evidence type="ECO:0000313" key="15">
    <source>
        <dbReference type="Proteomes" id="UP000445000"/>
    </source>
</evidence>
<comment type="similarity">
    <text evidence="2 11">Belongs to the cation transport ATPase (P-type) (TC 3.A.3) family. Type IB subfamily.</text>
</comment>
<dbReference type="Gene3D" id="3.40.1110.10">
    <property type="entry name" value="Calcium-transporting ATPase, cytoplasmic domain N"/>
    <property type="match status" value="1"/>
</dbReference>
<feature type="transmembrane region" description="Helical" evidence="11">
    <location>
        <begin position="154"/>
        <end position="173"/>
    </location>
</feature>
<dbReference type="PROSITE" id="PS00154">
    <property type="entry name" value="ATPASE_E1_E2"/>
    <property type="match status" value="1"/>
</dbReference>
<dbReference type="SFLD" id="SFLDS00003">
    <property type="entry name" value="Haloacid_Dehalogenase"/>
    <property type="match status" value="1"/>
</dbReference>
<dbReference type="GO" id="GO:0005886">
    <property type="term" value="C:plasma membrane"/>
    <property type="evidence" value="ECO:0007669"/>
    <property type="project" value="UniProtKB-SubCell"/>
</dbReference>
<reference evidence="15" key="1">
    <citation type="submission" date="2020-01" db="EMBL/GenBank/DDBJ databases">
        <title>'Steroidobacter agaridevorans' sp. nov., agar-degrading bacteria isolated from rhizosphere soils.</title>
        <authorList>
            <person name="Ikenaga M."/>
            <person name="Kataoka M."/>
            <person name="Murouchi A."/>
            <person name="Katsuragi S."/>
            <person name="Sakai M."/>
        </authorList>
    </citation>
    <scope>NUCLEOTIDE SEQUENCE [LARGE SCALE GENOMIC DNA]</scope>
    <source>
        <strain evidence="15">YU21-B</strain>
    </source>
</reference>
<keyword evidence="10 11" id="KW-0472">Membrane</keyword>
<evidence type="ECO:0000256" key="11">
    <source>
        <dbReference type="RuleBase" id="RU362081"/>
    </source>
</evidence>
<dbReference type="NCBIfam" id="TIGR01525">
    <property type="entry name" value="ATPase-IB_hvy"/>
    <property type="match status" value="1"/>
</dbReference>
<keyword evidence="8" id="KW-1278">Translocase</keyword>
<dbReference type="InterPro" id="IPR045800">
    <property type="entry name" value="HMBD"/>
</dbReference>
<feature type="transmembrane region" description="Helical" evidence="11">
    <location>
        <begin position="652"/>
        <end position="671"/>
    </location>
</feature>
<evidence type="ECO:0000256" key="5">
    <source>
        <dbReference type="ARBA" id="ARBA00022723"/>
    </source>
</evidence>
<gene>
    <name evidence="14" type="ORF">GCM10011487_32280</name>
</gene>
<dbReference type="SUPFAM" id="SSF81665">
    <property type="entry name" value="Calcium ATPase, transmembrane domain M"/>
    <property type="match status" value="1"/>
</dbReference>
<feature type="transmembrane region" description="Helical" evidence="11">
    <location>
        <begin position="336"/>
        <end position="359"/>
    </location>
</feature>
<dbReference type="InterPro" id="IPR044492">
    <property type="entry name" value="P_typ_ATPase_HD_dom"/>
</dbReference>
<evidence type="ECO:0000256" key="6">
    <source>
        <dbReference type="ARBA" id="ARBA00022741"/>
    </source>
</evidence>
<evidence type="ECO:0000256" key="2">
    <source>
        <dbReference type="ARBA" id="ARBA00006024"/>
    </source>
</evidence>
<dbReference type="GO" id="GO:0055070">
    <property type="term" value="P:copper ion homeostasis"/>
    <property type="evidence" value="ECO:0007669"/>
    <property type="project" value="TreeGrafter"/>
</dbReference>
<dbReference type="Pfam" id="PF00122">
    <property type="entry name" value="E1-E2_ATPase"/>
    <property type="match status" value="1"/>
</dbReference>
<keyword evidence="5 11" id="KW-0479">Metal-binding</keyword>
<dbReference type="InterPro" id="IPR023299">
    <property type="entry name" value="ATPase_P-typ_cyto_dom_N"/>
</dbReference>
<dbReference type="SFLD" id="SFLDF00027">
    <property type="entry name" value="p-type_atpase"/>
    <property type="match status" value="1"/>
</dbReference>
<evidence type="ECO:0000256" key="4">
    <source>
        <dbReference type="ARBA" id="ARBA00022692"/>
    </source>
</evidence>
<feature type="transmembrane region" description="Helical" evidence="11">
    <location>
        <begin position="120"/>
        <end position="142"/>
    </location>
</feature>
<keyword evidence="7 11" id="KW-0067">ATP-binding</keyword>
<keyword evidence="3 11" id="KW-1003">Cell membrane</keyword>
<dbReference type="GO" id="GO:0043682">
    <property type="term" value="F:P-type divalent copper transporter activity"/>
    <property type="evidence" value="ECO:0007669"/>
    <property type="project" value="TreeGrafter"/>
</dbReference>
<dbReference type="NCBIfam" id="TIGR01494">
    <property type="entry name" value="ATPase_P-type"/>
    <property type="match status" value="1"/>
</dbReference>
<dbReference type="GO" id="GO:0016887">
    <property type="term" value="F:ATP hydrolysis activity"/>
    <property type="evidence" value="ECO:0007669"/>
    <property type="project" value="InterPro"/>
</dbReference>